<keyword evidence="4" id="KW-0479">Metal-binding</keyword>
<keyword evidence="2" id="KW-0575">Peroxidase</keyword>
<keyword evidence="6" id="KW-0408">Iron</keyword>
<accession>A0ABR1JQM0</accession>
<dbReference type="PROSITE" id="PS51405">
    <property type="entry name" value="HEME_HALOPEROXIDASE"/>
    <property type="match status" value="1"/>
</dbReference>
<gene>
    <name evidence="10" type="ORF">VKT23_006099</name>
</gene>
<name>A0ABR1JQM0_9AGAR</name>
<dbReference type="SUPFAM" id="SSF47571">
    <property type="entry name" value="Cloroperoxidase"/>
    <property type="match status" value="1"/>
</dbReference>
<organism evidence="10 11">
    <name type="scientific">Marasmiellus scandens</name>
    <dbReference type="NCBI Taxonomy" id="2682957"/>
    <lineage>
        <taxon>Eukaryota</taxon>
        <taxon>Fungi</taxon>
        <taxon>Dikarya</taxon>
        <taxon>Basidiomycota</taxon>
        <taxon>Agaricomycotina</taxon>
        <taxon>Agaricomycetes</taxon>
        <taxon>Agaricomycetidae</taxon>
        <taxon>Agaricales</taxon>
        <taxon>Marasmiineae</taxon>
        <taxon>Omphalotaceae</taxon>
        <taxon>Marasmiellus</taxon>
    </lineage>
</organism>
<dbReference type="InterPro" id="IPR036851">
    <property type="entry name" value="Chloroperoxidase-like_sf"/>
</dbReference>
<evidence type="ECO:0000256" key="6">
    <source>
        <dbReference type="ARBA" id="ARBA00023004"/>
    </source>
</evidence>
<evidence type="ECO:0000256" key="5">
    <source>
        <dbReference type="ARBA" id="ARBA00023002"/>
    </source>
</evidence>
<keyword evidence="5" id="KW-0560">Oxidoreductase</keyword>
<evidence type="ECO:0000256" key="1">
    <source>
        <dbReference type="ARBA" id="ARBA00001970"/>
    </source>
</evidence>
<dbReference type="PANTHER" id="PTHR33577:SF9">
    <property type="entry name" value="PEROXIDASE STCC"/>
    <property type="match status" value="1"/>
</dbReference>
<comment type="caution">
    <text evidence="10">The sequence shown here is derived from an EMBL/GenBank/DDBJ whole genome shotgun (WGS) entry which is preliminary data.</text>
</comment>
<dbReference type="InterPro" id="IPR000028">
    <property type="entry name" value="Chloroperoxidase"/>
</dbReference>
<keyword evidence="3" id="KW-0349">Heme</keyword>
<proteinExistence type="inferred from homology"/>
<evidence type="ECO:0000256" key="7">
    <source>
        <dbReference type="ARBA" id="ARBA00025795"/>
    </source>
</evidence>
<evidence type="ECO:0000256" key="3">
    <source>
        <dbReference type="ARBA" id="ARBA00022617"/>
    </source>
</evidence>
<dbReference type="Pfam" id="PF01328">
    <property type="entry name" value="Peroxidase_2"/>
    <property type="match status" value="1"/>
</dbReference>
<dbReference type="Gene3D" id="1.10.489.10">
    <property type="entry name" value="Chloroperoxidase-like"/>
    <property type="match status" value="1"/>
</dbReference>
<feature type="chain" id="PRO_5046616544" description="Heme haloperoxidase family profile domain-containing protein" evidence="8">
    <location>
        <begin position="27"/>
        <end position="265"/>
    </location>
</feature>
<evidence type="ECO:0000313" key="10">
    <source>
        <dbReference type="EMBL" id="KAK7464890.1"/>
    </source>
</evidence>
<evidence type="ECO:0000259" key="9">
    <source>
        <dbReference type="PROSITE" id="PS51405"/>
    </source>
</evidence>
<evidence type="ECO:0000313" key="11">
    <source>
        <dbReference type="Proteomes" id="UP001498398"/>
    </source>
</evidence>
<keyword evidence="11" id="KW-1185">Reference proteome</keyword>
<protein>
    <recommendedName>
        <fullName evidence="9">Heme haloperoxidase family profile domain-containing protein</fullName>
    </recommendedName>
</protein>
<sequence>MFGRTPLGRLLTLFLVFQGFVALATSNCTDKKHAYYPPKEGDSRSPCPFLNTLANHGYLSRDGKGITIPQVLDACQKGFNVAPEVLGTFGKLGLLTSSNFTFFSLDQLNLHGCIETDASLSRADNFFAPNNGNLNFNETVYATLASSNPGVDYYNITSAGQVMKARLDDSIANNPELVNGPREITFRSTESALYLIVLGDAKTGVAPKSFVDTIFREERFPDGWKKSETPIDGATVMPIAKAVQEASNWEATNGSYAGALEFVIA</sequence>
<evidence type="ECO:0000256" key="2">
    <source>
        <dbReference type="ARBA" id="ARBA00022559"/>
    </source>
</evidence>
<dbReference type="PANTHER" id="PTHR33577">
    <property type="entry name" value="STERIGMATOCYSTIN BIOSYNTHESIS PEROXIDASE STCC-RELATED"/>
    <property type="match status" value="1"/>
</dbReference>
<comment type="similarity">
    <text evidence="7">Belongs to the chloroperoxidase family.</text>
</comment>
<evidence type="ECO:0000256" key="4">
    <source>
        <dbReference type="ARBA" id="ARBA00022723"/>
    </source>
</evidence>
<feature type="signal peptide" evidence="8">
    <location>
        <begin position="1"/>
        <end position="26"/>
    </location>
</feature>
<dbReference type="EMBL" id="JBANRG010000007">
    <property type="protein sequence ID" value="KAK7464890.1"/>
    <property type="molecule type" value="Genomic_DNA"/>
</dbReference>
<keyword evidence="8" id="KW-0732">Signal</keyword>
<evidence type="ECO:0000256" key="8">
    <source>
        <dbReference type="SAM" id="SignalP"/>
    </source>
</evidence>
<dbReference type="Proteomes" id="UP001498398">
    <property type="component" value="Unassembled WGS sequence"/>
</dbReference>
<feature type="domain" description="Heme haloperoxidase family profile" evidence="9">
    <location>
        <begin position="31"/>
        <end position="241"/>
    </location>
</feature>
<reference evidence="10 11" key="1">
    <citation type="submission" date="2024-01" db="EMBL/GenBank/DDBJ databases">
        <title>A draft genome for the cacao thread blight pathogen Marasmiellus scandens.</title>
        <authorList>
            <person name="Baruah I.K."/>
            <person name="Leung J."/>
            <person name="Bukari Y."/>
            <person name="Amoako-Attah I."/>
            <person name="Meinhardt L.W."/>
            <person name="Bailey B.A."/>
            <person name="Cohen S.P."/>
        </authorList>
    </citation>
    <scope>NUCLEOTIDE SEQUENCE [LARGE SCALE GENOMIC DNA]</scope>
    <source>
        <strain evidence="10 11">GH-19</strain>
    </source>
</reference>
<comment type="cofactor">
    <cofactor evidence="1">
        <name>heme b</name>
        <dbReference type="ChEBI" id="CHEBI:60344"/>
    </cofactor>
</comment>